<dbReference type="EMBL" id="PSNW01000002">
    <property type="protein sequence ID" value="PPE75026.1"/>
    <property type="molecule type" value="Genomic_DNA"/>
</dbReference>
<dbReference type="RefSeq" id="WP_104229252.1">
    <property type="nucleotide sequence ID" value="NZ_PSNW01000002.1"/>
</dbReference>
<evidence type="ECO:0000313" key="3">
    <source>
        <dbReference type="Proteomes" id="UP000238220"/>
    </source>
</evidence>
<protein>
    <recommendedName>
        <fullName evidence="1">Anti-sigma K factor RskA C-terminal domain-containing protein</fullName>
    </recommendedName>
</protein>
<name>A0A2S5TJ58_9GAMM</name>
<dbReference type="PANTHER" id="PTHR37461:SF1">
    <property type="entry name" value="ANTI-SIGMA-K FACTOR RSKA"/>
    <property type="match status" value="1"/>
</dbReference>
<accession>A0A2S5TJ58</accession>
<sequence length="248" mass="27120">MKYQNAKLRQALAAAYVLGTLRGPARRRFERLLQKDAALAKELRYWERRLAPLQRSFTPVAPREIVWAGIEQRINAARAVALPRARSVLEDRGPLRFWRGWAVAASLLTAALGYGLWLQAQQAPQVIEQVRTVQVLQPMPYVALLQPNAPAQWIVLVAPARRSLKVSASGAYPIDLNTQSLQIWVLDDAGQPHPMGLMPDGSGSVELPLPEMKMPQAPVIAVSVEPKGGSPTGLPTGPVVSTAPLLQL</sequence>
<evidence type="ECO:0000259" key="1">
    <source>
        <dbReference type="Pfam" id="PF10099"/>
    </source>
</evidence>
<dbReference type="GO" id="GO:0016989">
    <property type="term" value="F:sigma factor antagonist activity"/>
    <property type="evidence" value="ECO:0007669"/>
    <property type="project" value="TreeGrafter"/>
</dbReference>
<evidence type="ECO:0000313" key="2">
    <source>
        <dbReference type="EMBL" id="PPE75026.1"/>
    </source>
</evidence>
<dbReference type="InterPro" id="IPR018764">
    <property type="entry name" value="RskA_C"/>
</dbReference>
<dbReference type="AlphaFoldDB" id="A0A2S5TJ58"/>
<proteinExistence type="predicted"/>
<feature type="domain" description="Anti-sigma K factor RskA C-terminal" evidence="1">
    <location>
        <begin position="101"/>
        <end position="239"/>
    </location>
</feature>
<dbReference type="PANTHER" id="PTHR37461">
    <property type="entry name" value="ANTI-SIGMA-K FACTOR RSKA"/>
    <property type="match status" value="1"/>
</dbReference>
<dbReference type="Pfam" id="PF10099">
    <property type="entry name" value="RskA_C"/>
    <property type="match status" value="1"/>
</dbReference>
<reference evidence="2 3" key="1">
    <citation type="submission" date="2018-02" db="EMBL/GenBank/DDBJ databases">
        <title>Genome sequencing of Solimonas sp. HR-BB.</title>
        <authorList>
            <person name="Lee Y."/>
            <person name="Jeon C.O."/>
        </authorList>
    </citation>
    <scope>NUCLEOTIDE SEQUENCE [LARGE SCALE GENOMIC DNA]</scope>
    <source>
        <strain evidence="2 3">HR-BB</strain>
    </source>
</reference>
<gene>
    <name evidence="2" type="ORF">C3942_04950</name>
</gene>
<dbReference type="GO" id="GO:0005886">
    <property type="term" value="C:plasma membrane"/>
    <property type="evidence" value="ECO:0007669"/>
    <property type="project" value="InterPro"/>
</dbReference>
<dbReference type="GO" id="GO:0006417">
    <property type="term" value="P:regulation of translation"/>
    <property type="evidence" value="ECO:0007669"/>
    <property type="project" value="TreeGrafter"/>
</dbReference>
<keyword evidence="3" id="KW-1185">Reference proteome</keyword>
<organism evidence="2 3">
    <name type="scientific">Solimonas fluminis</name>
    <dbReference type="NCBI Taxonomy" id="2086571"/>
    <lineage>
        <taxon>Bacteria</taxon>
        <taxon>Pseudomonadati</taxon>
        <taxon>Pseudomonadota</taxon>
        <taxon>Gammaproteobacteria</taxon>
        <taxon>Nevskiales</taxon>
        <taxon>Nevskiaceae</taxon>
        <taxon>Solimonas</taxon>
    </lineage>
</organism>
<comment type="caution">
    <text evidence="2">The sequence shown here is derived from an EMBL/GenBank/DDBJ whole genome shotgun (WGS) entry which is preliminary data.</text>
</comment>
<dbReference type="InterPro" id="IPR051474">
    <property type="entry name" value="Anti-sigma-K/W_factor"/>
</dbReference>
<dbReference type="Proteomes" id="UP000238220">
    <property type="component" value="Unassembled WGS sequence"/>
</dbReference>
<dbReference type="OrthoDB" id="5298046at2"/>